<gene>
    <name evidence="2" type="ORF">FHS92_001693</name>
</gene>
<protein>
    <recommendedName>
        <fullName evidence="4">Dicarboxylate transport domain-containing protein</fullName>
    </recommendedName>
</protein>
<dbReference type="Pfam" id="PF11739">
    <property type="entry name" value="YdbH-like"/>
    <property type="match status" value="2"/>
</dbReference>
<feature type="transmembrane region" description="Helical" evidence="1">
    <location>
        <begin position="21"/>
        <end position="40"/>
    </location>
</feature>
<evidence type="ECO:0000313" key="3">
    <source>
        <dbReference type="Proteomes" id="UP000552700"/>
    </source>
</evidence>
<dbReference type="RefSeq" id="WP_184079523.1">
    <property type="nucleotide sequence ID" value="NZ_JACIJP010000002.1"/>
</dbReference>
<keyword evidence="1" id="KW-0812">Transmembrane</keyword>
<proteinExistence type="predicted"/>
<reference evidence="2 3" key="1">
    <citation type="submission" date="2020-08" db="EMBL/GenBank/DDBJ databases">
        <title>Genomic Encyclopedia of Type Strains, Phase IV (KMG-IV): sequencing the most valuable type-strain genomes for metagenomic binning, comparative biology and taxonomic classification.</title>
        <authorList>
            <person name="Goeker M."/>
        </authorList>
    </citation>
    <scope>NUCLEOTIDE SEQUENCE [LARGE SCALE GENOMIC DNA]</scope>
    <source>
        <strain evidence="2 3">DSM 102255</strain>
    </source>
</reference>
<evidence type="ECO:0008006" key="4">
    <source>
        <dbReference type="Google" id="ProtNLM"/>
    </source>
</evidence>
<evidence type="ECO:0000256" key="1">
    <source>
        <dbReference type="SAM" id="Phobius"/>
    </source>
</evidence>
<sequence length="1078" mass="112119">MTEAAASEGDDLSPAARRRGLRWTLVALGLVVLVLGVLWIQRKPIADDFIARSLAARDVRARYDLVQVGVRTQRIENLVLGDPVRPELFAKAVEIDLGYGAVQPRVVAVRVTGARLYGDARGGTLRLGELDKFRDSSSTAPFSLPDIDLRLSDSRIRLETDAGPMGMTIAGSGNLQSGFAGQLAALMNNAAMAGCVAPRLTAYLAIRLREGSPHVTGPVRAPALRCADGGVTLAALAAQIDLRLSPQLDHWTGSVKGAASAARAQGVTLAGPTLAGRFDGMAKATRGEATLGLAALRAGTLHTGTGSIRAAGSFGGGRMQAKGQGDVADLSGLSASGLASLRTAGSGTPVAPLVRRLADALAAAQRDNRTRFRFAASSAGNAGEATLSALDFTSGSGAHIRLSEGGRFDTRWPAQKDMSAWTLTGSLASEGGGLPVAALRLRAAPDGGVSGQLFAEPYVASGARLALEPVRFVASAGGVTRIFTALTLDGPLAGGSVRGLSLPVEATLRRNGALSVNPACAPLRFTSLRTGSLVIGRTNLRLCPTTSAGLLAVNNGRVAGGGTIRALRINGALGDNPMLLTADMARATLADGRFTLAHAKLLIGRSDTPIRLSAATLAGGSLRGGLGGTAGGIEGQIGAVPLLVRDGNARWSFVNSALALNGAITVIDAANPDRFNPLVSRDFRLTLANSRIDAQGLFVVPRTDAPVGRVVVTHDLGSGTGQADMVVDALRFDAATQPEDVTRLALGVVANARGTVTGRGQVRWTSRGVTSTGEFSTQGMNLAAAFGPVEGLSTTLRFTDLIGLVTAPGQVATVRSINPGIEVVDGVIRYQLLPNQQVGVEGGRWPFSGGELTLLPSVMDFGAERARNLTFRVLGMDAGAFINTMELDNISATGTFDGLLPMVFDAQGGRIVGGILVARQQGMPPLVIQHIEGLDVPCDRNRQGGTLAYVGQVSNENLGRFGRLAFDALKNLQYKCLTILMDGAIDGEIVTQVAFNGVNRGELSAVPKPIARQFIGLPFIFNIKISAPFRGLMNTAKSFVDPSYLIRSQLGDGFQPVKQNHLAVQPRESDTGVSGEKK</sequence>
<dbReference type="InterPro" id="IPR021730">
    <property type="entry name" value="YdbH"/>
</dbReference>
<comment type="caution">
    <text evidence="2">The sequence shown here is derived from an EMBL/GenBank/DDBJ whole genome shotgun (WGS) entry which is preliminary data.</text>
</comment>
<dbReference type="Proteomes" id="UP000552700">
    <property type="component" value="Unassembled WGS sequence"/>
</dbReference>
<dbReference type="EMBL" id="JACIJP010000002">
    <property type="protein sequence ID" value="MBB6123964.1"/>
    <property type="molecule type" value="Genomic_DNA"/>
</dbReference>
<keyword evidence="1" id="KW-1133">Transmembrane helix</keyword>
<keyword evidence="3" id="KW-1185">Reference proteome</keyword>
<keyword evidence="1" id="KW-0472">Membrane</keyword>
<name>A0A841IZW9_9SPHN</name>
<evidence type="ECO:0000313" key="2">
    <source>
        <dbReference type="EMBL" id="MBB6123964.1"/>
    </source>
</evidence>
<dbReference type="AlphaFoldDB" id="A0A841IZW9"/>
<accession>A0A841IZW9</accession>
<organism evidence="2 3">
    <name type="scientific">Sphingobium subterraneum</name>
    <dbReference type="NCBI Taxonomy" id="627688"/>
    <lineage>
        <taxon>Bacteria</taxon>
        <taxon>Pseudomonadati</taxon>
        <taxon>Pseudomonadota</taxon>
        <taxon>Alphaproteobacteria</taxon>
        <taxon>Sphingomonadales</taxon>
        <taxon>Sphingomonadaceae</taxon>
        <taxon>Sphingobium</taxon>
    </lineage>
</organism>